<feature type="compositionally biased region" description="Basic and acidic residues" evidence="1">
    <location>
        <begin position="63"/>
        <end position="78"/>
    </location>
</feature>
<feature type="compositionally biased region" description="Basic residues" evidence="1">
    <location>
        <begin position="1"/>
        <end position="11"/>
    </location>
</feature>
<name>A0A6J4RKE1_9ACTN</name>
<feature type="region of interest" description="Disordered" evidence="1">
    <location>
        <begin position="1"/>
        <end position="282"/>
    </location>
</feature>
<evidence type="ECO:0000256" key="1">
    <source>
        <dbReference type="SAM" id="MobiDB-lite"/>
    </source>
</evidence>
<accession>A0A6J4RKE1</accession>
<feature type="non-terminal residue" evidence="2">
    <location>
        <position position="1"/>
    </location>
</feature>
<feature type="compositionally biased region" description="Low complexity" evidence="1">
    <location>
        <begin position="262"/>
        <end position="272"/>
    </location>
</feature>
<proteinExistence type="predicted"/>
<feature type="compositionally biased region" description="Low complexity" evidence="1">
    <location>
        <begin position="42"/>
        <end position="62"/>
    </location>
</feature>
<organism evidence="2">
    <name type="scientific">uncultured Solirubrobacteraceae bacterium</name>
    <dbReference type="NCBI Taxonomy" id="1162706"/>
    <lineage>
        <taxon>Bacteria</taxon>
        <taxon>Bacillati</taxon>
        <taxon>Actinomycetota</taxon>
        <taxon>Thermoleophilia</taxon>
        <taxon>Solirubrobacterales</taxon>
        <taxon>Solirubrobacteraceae</taxon>
        <taxon>environmental samples</taxon>
    </lineage>
</organism>
<keyword evidence="2" id="KW-0560">Oxidoreductase</keyword>
<protein>
    <submittedName>
        <fullName evidence="2">Aerobic carbon monoxide dehydrogenase (Quinone), medium chain</fullName>
        <ecNumber evidence="2">1.2.5.3</ecNumber>
    </submittedName>
</protein>
<feature type="compositionally biased region" description="Basic residues" evidence="1">
    <location>
        <begin position="157"/>
        <end position="172"/>
    </location>
</feature>
<feature type="compositionally biased region" description="Basic and acidic residues" evidence="1">
    <location>
        <begin position="12"/>
        <end position="32"/>
    </location>
</feature>
<dbReference type="AlphaFoldDB" id="A0A6J4RKE1"/>
<reference evidence="2" key="1">
    <citation type="submission" date="2020-02" db="EMBL/GenBank/DDBJ databases">
        <authorList>
            <person name="Meier V. D."/>
        </authorList>
    </citation>
    <scope>NUCLEOTIDE SEQUENCE</scope>
    <source>
        <strain evidence="2">AVDCRST_MAG13</strain>
    </source>
</reference>
<feature type="compositionally biased region" description="Basic and acidic residues" evidence="1">
    <location>
        <begin position="236"/>
        <end position="253"/>
    </location>
</feature>
<gene>
    <name evidence="2" type="ORF">AVDCRST_MAG13-830</name>
</gene>
<dbReference type="EC" id="1.2.5.3" evidence="2"/>
<feature type="non-terminal residue" evidence="2">
    <location>
        <position position="282"/>
    </location>
</feature>
<evidence type="ECO:0000313" key="2">
    <source>
        <dbReference type="EMBL" id="CAA9476096.1"/>
    </source>
</evidence>
<feature type="compositionally biased region" description="Low complexity" evidence="1">
    <location>
        <begin position="113"/>
        <end position="122"/>
    </location>
</feature>
<dbReference type="EMBL" id="CADCVO010000123">
    <property type="protein sequence ID" value="CAA9476096.1"/>
    <property type="molecule type" value="Genomic_DNA"/>
</dbReference>
<sequence length="282" mass="29489">DPVPVRVHRARDRPGGRERPAGGRRGREDPRGRPLPRPAHAPAPGGADAARGPAQGAGPVRGPARERALADRDDDPPRRRPGPRGPGRLRGGGARHRRPAGPQPRHRRRLAGPRRPGVGLADGDARRGGLRDRHGPGRPAGDPGGRALPGLPDDVRRPRRGRHRGAAARARRVGLGLSEVHPPRGGLGDGRGPGPRAEGRGRDGRRRADRPDEHGLHAAARVGRGGRAAGTAAGCDVDRRGRGARRGGHEPARRPQRVRGLQAAPGAGPDQAGADHRGGGEL</sequence>
<feature type="compositionally biased region" description="Basic residues" evidence="1">
    <location>
        <begin position="93"/>
        <end position="112"/>
    </location>
</feature>
<dbReference type="GO" id="GO:0008805">
    <property type="term" value="F:carbon-monoxide oxygenase activity"/>
    <property type="evidence" value="ECO:0007669"/>
    <property type="project" value="UniProtKB-EC"/>
</dbReference>
<feature type="compositionally biased region" description="Low complexity" evidence="1">
    <location>
        <begin position="137"/>
        <end position="152"/>
    </location>
</feature>
<feature type="compositionally biased region" description="Basic and acidic residues" evidence="1">
    <location>
        <begin position="123"/>
        <end position="135"/>
    </location>
</feature>
<feature type="compositionally biased region" description="Basic and acidic residues" evidence="1">
    <location>
        <begin position="273"/>
        <end position="282"/>
    </location>
</feature>